<accession>A0A8B6GB70</accession>
<gene>
    <name evidence="2" type="ORF">MGAL_10B019561</name>
</gene>
<dbReference type="Proteomes" id="UP000596742">
    <property type="component" value="Unassembled WGS sequence"/>
</dbReference>
<evidence type="ECO:0000259" key="1">
    <source>
        <dbReference type="PROSITE" id="PS50041"/>
    </source>
</evidence>
<proteinExistence type="predicted"/>
<protein>
    <recommendedName>
        <fullName evidence="1">C-type lectin domain-containing protein</fullName>
    </recommendedName>
</protein>
<dbReference type="SUPFAM" id="SSF56436">
    <property type="entry name" value="C-type lectin-like"/>
    <property type="match status" value="1"/>
</dbReference>
<dbReference type="EMBL" id="UYJE01008150">
    <property type="protein sequence ID" value="VDI61447.1"/>
    <property type="molecule type" value="Genomic_DNA"/>
</dbReference>
<dbReference type="CDD" id="cd00037">
    <property type="entry name" value="CLECT"/>
    <property type="match status" value="1"/>
</dbReference>
<dbReference type="Pfam" id="PF00059">
    <property type="entry name" value="Lectin_C"/>
    <property type="match status" value="1"/>
</dbReference>
<dbReference type="InterPro" id="IPR016187">
    <property type="entry name" value="CTDL_fold"/>
</dbReference>
<sequence length="247" mass="27805">MQNPTLSGDSLEVLPKQIHGCLDQNYCELMFSNFSELTEVIFNVHSEESVLSSQYTDDVYAESLPLCALMCLLQKKCCVASFYDKTYMCRLDKSENCCAATIIAVGSRALKRNKYYPTACTECVIFGMSSYKIIEVTATWSEAMNNCTCLGGILAEIETEAESNFITNELFTRNTGATGYWLGGYNFNSDSDLEWISQPNERMPYPNFAPGEPNQPTSEKCLMAITNYNFEWVDALCQMTVAYICEF</sequence>
<dbReference type="PROSITE" id="PS50041">
    <property type="entry name" value="C_TYPE_LECTIN_2"/>
    <property type="match status" value="1"/>
</dbReference>
<dbReference type="InterPro" id="IPR050111">
    <property type="entry name" value="C-type_lectin/snaclec_domain"/>
</dbReference>
<dbReference type="Gene3D" id="3.10.100.10">
    <property type="entry name" value="Mannose-Binding Protein A, subunit A"/>
    <property type="match status" value="1"/>
</dbReference>
<feature type="domain" description="C-type lectin" evidence="1">
    <location>
        <begin position="126"/>
        <end position="246"/>
    </location>
</feature>
<dbReference type="OrthoDB" id="6067913at2759"/>
<dbReference type="InterPro" id="IPR016186">
    <property type="entry name" value="C-type_lectin-like/link_sf"/>
</dbReference>
<evidence type="ECO:0000313" key="3">
    <source>
        <dbReference type="Proteomes" id="UP000596742"/>
    </source>
</evidence>
<organism evidence="2 3">
    <name type="scientific">Mytilus galloprovincialis</name>
    <name type="common">Mediterranean mussel</name>
    <dbReference type="NCBI Taxonomy" id="29158"/>
    <lineage>
        <taxon>Eukaryota</taxon>
        <taxon>Metazoa</taxon>
        <taxon>Spiralia</taxon>
        <taxon>Lophotrochozoa</taxon>
        <taxon>Mollusca</taxon>
        <taxon>Bivalvia</taxon>
        <taxon>Autobranchia</taxon>
        <taxon>Pteriomorphia</taxon>
        <taxon>Mytilida</taxon>
        <taxon>Mytiloidea</taxon>
        <taxon>Mytilidae</taxon>
        <taxon>Mytilinae</taxon>
        <taxon>Mytilus</taxon>
    </lineage>
</organism>
<keyword evidence="3" id="KW-1185">Reference proteome</keyword>
<comment type="caution">
    <text evidence="2">The sequence shown here is derived from an EMBL/GenBank/DDBJ whole genome shotgun (WGS) entry which is preliminary data.</text>
</comment>
<reference evidence="2" key="1">
    <citation type="submission" date="2018-11" db="EMBL/GenBank/DDBJ databases">
        <authorList>
            <person name="Alioto T."/>
            <person name="Alioto T."/>
        </authorList>
    </citation>
    <scope>NUCLEOTIDE SEQUENCE</scope>
</reference>
<evidence type="ECO:0000313" key="2">
    <source>
        <dbReference type="EMBL" id="VDI61447.1"/>
    </source>
</evidence>
<dbReference type="PANTHER" id="PTHR22803">
    <property type="entry name" value="MANNOSE, PHOSPHOLIPASE, LECTIN RECEPTOR RELATED"/>
    <property type="match status" value="1"/>
</dbReference>
<name>A0A8B6GB70_MYTGA</name>
<dbReference type="SMART" id="SM00034">
    <property type="entry name" value="CLECT"/>
    <property type="match status" value="1"/>
</dbReference>
<dbReference type="AlphaFoldDB" id="A0A8B6GB70"/>
<dbReference type="InterPro" id="IPR001304">
    <property type="entry name" value="C-type_lectin-like"/>
</dbReference>